<evidence type="ECO:0000313" key="1">
    <source>
        <dbReference type="EMBL" id="GAA0859715.1"/>
    </source>
</evidence>
<protein>
    <submittedName>
        <fullName evidence="1">Uncharacterized protein</fullName>
    </submittedName>
</protein>
<gene>
    <name evidence="1" type="ORF">GCM10009114_34240</name>
</gene>
<keyword evidence="2" id="KW-1185">Reference proteome</keyword>
<comment type="caution">
    <text evidence="1">The sequence shown here is derived from an EMBL/GenBank/DDBJ whole genome shotgun (WGS) entry which is preliminary data.</text>
</comment>
<reference evidence="1 2" key="1">
    <citation type="journal article" date="2019" name="Int. J. Syst. Evol. Microbiol.">
        <title>The Global Catalogue of Microorganisms (GCM) 10K type strain sequencing project: providing services to taxonomists for standard genome sequencing and annotation.</title>
        <authorList>
            <consortium name="The Broad Institute Genomics Platform"/>
            <consortium name="The Broad Institute Genome Sequencing Center for Infectious Disease"/>
            <person name="Wu L."/>
            <person name="Ma J."/>
        </authorList>
    </citation>
    <scope>NUCLEOTIDE SEQUENCE [LARGE SCALE GENOMIC DNA]</scope>
    <source>
        <strain evidence="1 2">JCM 15896</strain>
    </source>
</reference>
<sequence length="115" mass="12456">MGITILGSISIASHAEESDSVASAIQSCPQQFHSLPLFPDAKMCQVFGQTVPATLTYHAPTDQQSTQQFYTQQLGEAESVKTTHGRIQLEYENANKIIMISKDGAGTQIDVLVKS</sequence>
<dbReference type="EMBL" id="BAAAFD010000013">
    <property type="protein sequence ID" value="GAA0859715.1"/>
    <property type="molecule type" value="Genomic_DNA"/>
</dbReference>
<organism evidence="1 2">
    <name type="scientific">Aliiglaciecola litoralis</name>
    <dbReference type="NCBI Taxonomy" id="582857"/>
    <lineage>
        <taxon>Bacteria</taxon>
        <taxon>Pseudomonadati</taxon>
        <taxon>Pseudomonadota</taxon>
        <taxon>Gammaproteobacteria</taxon>
        <taxon>Alteromonadales</taxon>
        <taxon>Alteromonadaceae</taxon>
        <taxon>Aliiglaciecola</taxon>
    </lineage>
</organism>
<proteinExistence type="predicted"/>
<evidence type="ECO:0000313" key="2">
    <source>
        <dbReference type="Proteomes" id="UP001500359"/>
    </source>
</evidence>
<dbReference type="Proteomes" id="UP001500359">
    <property type="component" value="Unassembled WGS sequence"/>
</dbReference>
<name>A0ABN1LS84_9ALTE</name>
<accession>A0ABN1LS84</accession>